<evidence type="ECO:0000313" key="3">
    <source>
        <dbReference type="WBParaSite" id="OFLC_0001016601-mRNA-1"/>
    </source>
</evidence>
<keyword evidence="2" id="KW-1185">Reference proteome</keyword>
<evidence type="ECO:0000313" key="2">
    <source>
        <dbReference type="Proteomes" id="UP000267606"/>
    </source>
</evidence>
<sequence>MLTGLNPFSMKNQIASTKDVSNQLTNWLQSLRTATLFRPIPLSNAGSLLGAVQTYPLTANLTRLGDFGHFMDNKSGYQDKG</sequence>
<dbReference type="WBParaSite" id="OFLC_0001016601-mRNA-1">
    <property type="protein sequence ID" value="OFLC_0001016601-mRNA-1"/>
    <property type="gene ID" value="OFLC_0001016601"/>
</dbReference>
<name>A0A183HRQ5_9BILA</name>
<evidence type="ECO:0000313" key="1">
    <source>
        <dbReference type="EMBL" id="VDO66383.1"/>
    </source>
</evidence>
<protein>
    <submittedName>
        <fullName evidence="3">Filamentous hemagglutinin, intein-containing</fullName>
    </submittedName>
</protein>
<dbReference type="Proteomes" id="UP000267606">
    <property type="component" value="Unassembled WGS sequence"/>
</dbReference>
<dbReference type="AlphaFoldDB" id="A0A183HRQ5"/>
<reference evidence="3" key="1">
    <citation type="submission" date="2016-06" db="UniProtKB">
        <authorList>
            <consortium name="WormBaseParasite"/>
        </authorList>
    </citation>
    <scope>IDENTIFICATION</scope>
</reference>
<organism evidence="3">
    <name type="scientific">Onchocerca flexuosa</name>
    <dbReference type="NCBI Taxonomy" id="387005"/>
    <lineage>
        <taxon>Eukaryota</taxon>
        <taxon>Metazoa</taxon>
        <taxon>Ecdysozoa</taxon>
        <taxon>Nematoda</taxon>
        <taxon>Chromadorea</taxon>
        <taxon>Rhabditida</taxon>
        <taxon>Spirurina</taxon>
        <taxon>Spiruromorpha</taxon>
        <taxon>Filarioidea</taxon>
        <taxon>Onchocercidae</taxon>
        <taxon>Onchocerca</taxon>
    </lineage>
</organism>
<gene>
    <name evidence="1" type="ORF">OFLC_LOCUS10169</name>
</gene>
<dbReference type="EMBL" id="UZAJ01013281">
    <property type="protein sequence ID" value="VDO66383.1"/>
    <property type="molecule type" value="Genomic_DNA"/>
</dbReference>
<accession>A0A183HRQ5</accession>
<proteinExistence type="predicted"/>
<reference evidence="1 2" key="2">
    <citation type="submission" date="2018-11" db="EMBL/GenBank/DDBJ databases">
        <authorList>
            <consortium name="Pathogen Informatics"/>
        </authorList>
    </citation>
    <scope>NUCLEOTIDE SEQUENCE [LARGE SCALE GENOMIC DNA]</scope>
</reference>